<feature type="region of interest" description="Disordered" evidence="1">
    <location>
        <begin position="53"/>
        <end position="73"/>
    </location>
</feature>
<evidence type="ECO:0000313" key="2">
    <source>
        <dbReference type="EMBL" id="EJK71384.1"/>
    </source>
</evidence>
<accession>K0T2J2</accession>
<name>K0T2J2_THAOC</name>
<evidence type="ECO:0000256" key="1">
    <source>
        <dbReference type="SAM" id="MobiDB-lite"/>
    </source>
</evidence>
<feature type="region of interest" description="Disordered" evidence="1">
    <location>
        <begin position="1"/>
        <end position="23"/>
    </location>
</feature>
<sequence>MRGRIGDPKASTPISGTRGLGGCPPRVGIDGLLRHPYAVESSLGYNMIDQTTRAEAAPGPDGDDNGPGSEPLPHGRFRYVLTFVKSRQRPPVAVGKPIFTYFPVDYLPHDRLRRDEPTDLREGDLPDVMQRRTKDPKTSAPIVGIRGLGPSRWLLKLDVVPNEVLAAPRVHRGPSTPPSGPICICVGLLLAAPRRHLCRLASRASSDLQIRRRSCRDDFVYKFTFDVANRRLTESRLVDVEQLASP</sequence>
<dbReference type="Proteomes" id="UP000266841">
    <property type="component" value="Unassembled WGS sequence"/>
</dbReference>
<keyword evidence="3" id="KW-1185">Reference proteome</keyword>
<protein>
    <submittedName>
        <fullName evidence="2">Uncharacterized protein</fullName>
    </submittedName>
</protein>
<dbReference type="EMBL" id="AGNL01007298">
    <property type="protein sequence ID" value="EJK71384.1"/>
    <property type="molecule type" value="Genomic_DNA"/>
</dbReference>
<gene>
    <name evidence="2" type="ORF">THAOC_07185</name>
</gene>
<dbReference type="AlphaFoldDB" id="K0T2J2"/>
<organism evidence="2 3">
    <name type="scientific">Thalassiosira oceanica</name>
    <name type="common">Marine diatom</name>
    <dbReference type="NCBI Taxonomy" id="159749"/>
    <lineage>
        <taxon>Eukaryota</taxon>
        <taxon>Sar</taxon>
        <taxon>Stramenopiles</taxon>
        <taxon>Ochrophyta</taxon>
        <taxon>Bacillariophyta</taxon>
        <taxon>Coscinodiscophyceae</taxon>
        <taxon>Thalassiosirophycidae</taxon>
        <taxon>Thalassiosirales</taxon>
        <taxon>Thalassiosiraceae</taxon>
        <taxon>Thalassiosira</taxon>
    </lineage>
</organism>
<comment type="caution">
    <text evidence="2">The sequence shown here is derived from an EMBL/GenBank/DDBJ whole genome shotgun (WGS) entry which is preliminary data.</text>
</comment>
<evidence type="ECO:0000313" key="3">
    <source>
        <dbReference type="Proteomes" id="UP000266841"/>
    </source>
</evidence>
<proteinExistence type="predicted"/>
<dbReference type="eggNOG" id="ENOG502SDBJ">
    <property type="taxonomic scope" value="Eukaryota"/>
</dbReference>
<reference evidence="2 3" key="1">
    <citation type="journal article" date="2012" name="Genome Biol.">
        <title>Genome and low-iron response of an oceanic diatom adapted to chronic iron limitation.</title>
        <authorList>
            <person name="Lommer M."/>
            <person name="Specht M."/>
            <person name="Roy A.S."/>
            <person name="Kraemer L."/>
            <person name="Andreson R."/>
            <person name="Gutowska M.A."/>
            <person name="Wolf J."/>
            <person name="Bergner S.V."/>
            <person name="Schilhabel M.B."/>
            <person name="Klostermeier U.C."/>
            <person name="Beiko R.G."/>
            <person name="Rosenstiel P."/>
            <person name="Hippler M."/>
            <person name="Laroche J."/>
        </authorList>
    </citation>
    <scope>NUCLEOTIDE SEQUENCE [LARGE SCALE GENOMIC DNA]</scope>
    <source>
        <strain evidence="2 3">CCMP1005</strain>
    </source>
</reference>